<name>M5GB10_DACPD</name>
<dbReference type="SUPFAM" id="SSF52058">
    <property type="entry name" value="L domain-like"/>
    <property type="match status" value="1"/>
</dbReference>
<dbReference type="OrthoDB" id="3363537at2759"/>
<evidence type="ECO:0000313" key="1">
    <source>
        <dbReference type="EMBL" id="EJU01133.1"/>
    </source>
</evidence>
<proteinExistence type="predicted"/>
<dbReference type="Proteomes" id="UP000030653">
    <property type="component" value="Unassembled WGS sequence"/>
</dbReference>
<gene>
    <name evidence="1" type="ORF">DACRYDRAFT_100622</name>
</gene>
<evidence type="ECO:0000313" key="2">
    <source>
        <dbReference type="Proteomes" id="UP000030653"/>
    </source>
</evidence>
<dbReference type="Gene3D" id="3.80.10.10">
    <property type="entry name" value="Ribonuclease Inhibitor"/>
    <property type="match status" value="1"/>
</dbReference>
<dbReference type="AlphaFoldDB" id="M5GB10"/>
<dbReference type="RefSeq" id="XP_040628030.1">
    <property type="nucleotide sequence ID" value="XM_040767473.1"/>
</dbReference>
<reference evidence="1 2" key="1">
    <citation type="journal article" date="2012" name="Science">
        <title>The Paleozoic origin of enzymatic lignin decomposition reconstructed from 31 fungal genomes.</title>
        <authorList>
            <person name="Floudas D."/>
            <person name="Binder M."/>
            <person name="Riley R."/>
            <person name="Barry K."/>
            <person name="Blanchette R.A."/>
            <person name="Henrissat B."/>
            <person name="Martinez A.T."/>
            <person name="Otillar R."/>
            <person name="Spatafora J.W."/>
            <person name="Yadav J.S."/>
            <person name="Aerts A."/>
            <person name="Benoit I."/>
            <person name="Boyd A."/>
            <person name="Carlson A."/>
            <person name="Copeland A."/>
            <person name="Coutinho P.M."/>
            <person name="de Vries R.P."/>
            <person name="Ferreira P."/>
            <person name="Findley K."/>
            <person name="Foster B."/>
            <person name="Gaskell J."/>
            <person name="Glotzer D."/>
            <person name="Gorecki P."/>
            <person name="Heitman J."/>
            <person name="Hesse C."/>
            <person name="Hori C."/>
            <person name="Igarashi K."/>
            <person name="Jurgens J.A."/>
            <person name="Kallen N."/>
            <person name="Kersten P."/>
            <person name="Kohler A."/>
            <person name="Kuees U."/>
            <person name="Kumar T.K.A."/>
            <person name="Kuo A."/>
            <person name="LaButti K."/>
            <person name="Larrondo L.F."/>
            <person name="Lindquist E."/>
            <person name="Ling A."/>
            <person name="Lombard V."/>
            <person name="Lucas S."/>
            <person name="Lundell T."/>
            <person name="Martin R."/>
            <person name="McLaughlin D.J."/>
            <person name="Morgenstern I."/>
            <person name="Morin E."/>
            <person name="Murat C."/>
            <person name="Nagy L.G."/>
            <person name="Nolan M."/>
            <person name="Ohm R.A."/>
            <person name="Patyshakuliyeva A."/>
            <person name="Rokas A."/>
            <person name="Ruiz-Duenas F.J."/>
            <person name="Sabat G."/>
            <person name="Salamov A."/>
            <person name="Samejima M."/>
            <person name="Schmutz J."/>
            <person name="Slot J.C."/>
            <person name="St John F."/>
            <person name="Stenlid J."/>
            <person name="Sun H."/>
            <person name="Sun S."/>
            <person name="Syed K."/>
            <person name="Tsang A."/>
            <person name="Wiebenga A."/>
            <person name="Young D."/>
            <person name="Pisabarro A."/>
            <person name="Eastwood D.C."/>
            <person name="Martin F."/>
            <person name="Cullen D."/>
            <person name="Grigoriev I.V."/>
            <person name="Hibbett D.S."/>
        </authorList>
    </citation>
    <scope>NUCLEOTIDE SEQUENCE [LARGE SCALE GENOMIC DNA]</scope>
    <source>
        <strain evidence="1 2">DJM-731 SS1</strain>
    </source>
</reference>
<evidence type="ECO:0008006" key="3">
    <source>
        <dbReference type="Google" id="ProtNLM"/>
    </source>
</evidence>
<sequence length="378" mass="42860">MGYTMITTTITANQLAQRVVQTHSNPLGEEAAKLGLHHLLEVDLGSHADREAQQPIGNWRRRVTKVPWNVSEWMKYGVVAQVRKIVRAVQDGRDDKDIPPIDALRLKNLWKYECPALPLSQSLDGLRPRLLELACGYEEYCSLREFGMLHTPFQVESLIITGACELEASSESTQLAHMTTLRLHFCCGLSPFFLSPALKLRTLQVEENDAMDTITRLSNCTHVLEGLEEFILTGTNECDLSSTEYWEFLASIQKMSHLRLLQLSQRLPFTGLALDALPEFLPQTLERFRFWGAPGTITDSTQWTQRLGAKSWLPSLQEFALSLDMPEEYAARIAVRAPWERTGEHESRGQQTTTSDNVCSEITRAMVEYRPEVVIIRA</sequence>
<dbReference type="HOGENOM" id="CLU_062650_0_0_1"/>
<organism evidence="1 2">
    <name type="scientific">Dacryopinax primogenitus (strain DJM 731)</name>
    <name type="common">Brown rot fungus</name>
    <dbReference type="NCBI Taxonomy" id="1858805"/>
    <lineage>
        <taxon>Eukaryota</taxon>
        <taxon>Fungi</taxon>
        <taxon>Dikarya</taxon>
        <taxon>Basidiomycota</taxon>
        <taxon>Agaricomycotina</taxon>
        <taxon>Dacrymycetes</taxon>
        <taxon>Dacrymycetales</taxon>
        <taxon>Dacrymycetaceae</taxon>
        <taxon>Dacryopinax</taxon>
    </lineage>
</organism>
<keyword evidence="2" id="KW-1185">Reference proteome</keyword>
<dbReference type="InterPro" id="IPR032675">
    <property type="entry name" value="LRR_dom_sf"/>
</dbReference>
<accession>M5GB10</accession>
<dbReference type="EMBL" id="JH795865">
    <property type="protein sequence ID" value="EJU01133.1"/>
    <property type="molecule type" value="Genomic_DNA"/>
</dbReference>
<protein>
    <recommendedName>
        <fullName evidence="3">F-box domain-containing protein</fullName>
    </recommendedName>
</protein>
<dbReference type="GeneID" id="63682535"/>